<protein>
    <submittedName>
        <fullName evidence="1">Uncharacterized protein</fullName>
    </submittedName>
</protein>
<evidence type="ECO:0000313" key="2">
    <source>
        <dbReference type="Proteomes" id="UP000641741"/>
    </source>
</evidence>
<proteinExistence type="predicted"/>
<dbReference type="Proteomes" id="UP000641741">
    <property type="component" value="Unassembled WGS sequence"/>
</dbReference>
<accession>A0ABR7GPP4</accession>
<organism evidence="1 2">
    <name type="scientific">Agathobaculum hominis</name>
    <dbReference type="NCBI Taxonomy" id="2763014"/>
    <lineage>
        <taxon>Bacteria</taxon>
        <taxon>Bacillati</taxon>
        <taxon>Bacillota</taxon>
        <taxon>Clostridia</taxon>
        <taxon>Eubacteriales</taxon>
        <taxon>Butyricicoccaceae</taxon>
        <taxon>Agathobaculum</taxon>
    </lineage>
</organism>
<evidence type="ECO:0000313" key="1">
    <source>
        <dbReference type="EMBL" id="MBC5696291.1"/>
    </source>
</evidence>
<gene>
    <name evidence="1" type="ORF">H8S02_10100</name>
</gene>
<name>A0ABR7GPP4_9FIRM</name>
<keyword evidence="2" id="KW-1185">Reference proteome</keyword>
<reference evidence="1 2" key="1">
    <citation type="submission" date="2020-08" db="EMBL/GenBank/DDBJ databases">
        <title>Genome public.</title>
        <authorList>
            <person name="Liu C."/>
            <person name="Sun Q."/>
        </authorList>
    </citation>
    <scope>NUCLEOTIDE SEQUENCE [LARGE SCALE GENOMIC DNA]</scope>
    <source>
        <strain evidence="1 2">M2</strain>
    </source>
</reference>
<dbReference type="RefSeq" id="WP_186970401.1">
    <property type="nucleotide sequence ID" value="NZ_JACOPK010000009.1"/>
</dbReference>
<comment type="caution">
    <text evidence="1">The sequence shown here is derived from an EMBL/GenBank/DDBJ whole genome shotgun (WGS) entry which is preliminary data.</text>
</comment>
<dbReference type="EMBL" id="JACOPK010000009">
    <property type="protein sequence ID" value="MBC5696291.1"/>
    <property type="molecule type" value="Genomic_DNA"/>
</dbReference>
<sequence length="107" mass="12386">MILTAETEPEARLKHQLDELERMLHQLTVLDRADGPEELNRAIDELLCCMGDYTHADRAYLFVFLEKNGIYRNTNEWCAEGVMPQIDNLQAVPYTEMPAWHAFFLSG</sequence>